<dbReference type="Proteomes" id="UP001148614">
    <property type="component" value="Unassembled WGS sequence"/>
</dbReference>
<sequence length="158" mass="18314">MSMENETEVYKRVNGLNLTPKFLGHVTCQGAVIGYVLEYLEDARTTTAKDMYARIKAVKKLHALGITHGCAHHQNFLRQGKDVLMIDFEESKFDDEATQARKGADIRRIRAFKNDGMKVDDDDDEWVDEIDWFFEDFHDDEINWTEDSTESEEDLDSD</sequence>
<dbReference type="AlphaFoldDB" id="A0A9W8NIM2"/>
<protein>
    <recommendedName>
        <fullName evidence="3">Protein kinase domain-containing protein</fullName>
    </recommendedName>
</protein>
<dbReference type="SUPFAM" id="SSF56112">
    <property type="entry name" value="Protein kinase-like (PK-like)"/>
    <property type="match status" value="1"/>
</dbReference>
<accession>A0A9W8NIM2</accession>
<keyword evidence="2" id="KW-1185">Reference proteome</keyword>
<dbReference type="InterPro" id="IPR011009">
    <property type="entry name" value="Kinase-like_dom_sf"/>
</dbReference>
<reference evidence="1" key="1">
    <citation type="submission" date="2022-07" db="EMBL/GenBank/DDBJ databases">
        <title>Genome Sequence of Xylaria arbuscula.</title>
        <authorList>
            <person name="Buettner E."/>
        </authorList>
    </citation>
    <scope>NUCLEOTIDE SEQUENCE</scope>
    <source>
        <strain evidence="1">VT107</strain>
    </source>
</reference>
<comment type="caution">
    <text evidence="1">The sequence shown here is derived from an EMBL/GenBank/DDBJ whole genome shotgun (WGS) entry which is preliminary data.</text>
</comment>
<dbReference type="EMBL" id="JANPWZ010000415">
    <property type="protein sequence ID" value="KAJ3577187.1"/>
    <property type="molecule type" value="Genomic_DNA"/>
</dbReference>
<dbReference type="Gene3D" id="1.10.510.10">
    <property type="entry name" value="Transferase(Phosphotransferase) domain 1"/>
    <property type="match status" value="1"/>
</dbReference>
<proteinExistence type="predicted"/>
<dbReference type="Pfam" id="PF06293">
    <property type="entry name" value="Kdo"/>
    <property type="match status" value="1"/>
</dbReference>
<evidence type="ECO:0000313" key="1">
    <source>
        <dbReference type="EMBL" id="KAJ3577187.1"/>
    </source>
</evidence>
<evidence type="ECO:0000313" key="2">
    <source>
        <dbReference type="Proteomes" id="UP001148614"/>
    </source>
</evidence>
<organism evidence="1 2">
    <name type="scientific">Xylaria arbuscula</name>
    <dbReference type="NCBI Taxonomy" id="114810"/>
    <lineage>
        <taxon>Eukaryota</taxon>
        <taxon>Fungi</taxon>
        <taxon>Dikarya</taxon>
        <taxon>Ascomycota</taxon>
        <taxon>Pezizomycotina</taxon>
        <taxon>Sordariomycetes</taxon>
        <taxon>Xylariomycetidae</taxon>
        <taxon>Xylariales</taxon>
        <taxon>Xylariaceae</taxon>
        <taxon>Xylaria</taxon>
    </lineage>
</organism>
<evidence type="ECO:0008006" key="3">
    <source>
        <dbReference type="Google" id="ProtNLM"/>
    </source>
</evidence>
<name>A0A9W8NIM2_9PEZI</name>
<gene>
    <name evidence="1" type="ORF">NPX13_g3382</name>
</gene>
<dbReference type="VEuPathDB" id="FungiDB:F4678DRAFT_470877"/>